<evidence type="ECO:0000256" key="6">
    <source>
        <dbReference type="ARBA" id="ARBA00034078"/>
    </source>
</evidence>
<dbReference type="InterPro" id="IPR028431">
    <property type="entry name" value="NADP_DH_HndA-like"/>
</dbReference>
<dbReference type="Pfam" id="PF01257">
    <property type="entry name" value="2Fe-2S_thioredx"/>
    <property type="match status" value="1"/>
</dbReference>
<evidence type="ECO:0000256" key="1">
    <source>
        <dbReference type="ARBA" id="ARBA00010643"/>
    </source>
</evidence>
<keyword evidence="2 7" id="KW-0001">2Fe-2S</keyword>
<accession>A0A2V2LHP2</accession>
<name>A0A2V2LHP2_9RHOB</name>
<evidence type="ECO:0000256" key="7">
    <source>
        <dbReference type="PIRSR" id="PIRSR000216-1"/>
    </source>
</evidence>
<dbReference type="SUPFAM" id="SSF52833">
    <property type="entry name" value="Thioredoxin-like"/>
    <property type="match status" value="1"/>
</dbReference>
<proteinExistence type="inferred from homology"/>
<dbReference type="CDD" id="cd03081">
    <property type="entry name" value="TRX_Fd_NuoE_FDH_gamma"/>
    <property type="match status" value="1"/>
</dbReference>
<sequence length="155" mass="16136">MPVAPPDADLRALIDAHLHLEGPLLPILHALQEAYGHVPEAARPLIAEALNISRAELHGVISFYHDFREVPAGRHVVKICRAEACQAVGGTSLADAALDRLGVGWHGTTANGAVTIEPVYCLGLCACGPAAMVDGQVVGRLDAARLDALLTEAGA</sequence>
<dbReference type="GO" id="GO:0046872">
    <property type="term" value="F:metal ion binding"/>
    <property type="evidence" value="ECO:0007669"/>
    <property type="project" value="UniProtKB-KW"/>
</dbReference>
<comment type="cofactor">
    <cofactor evidence="7">
        <name>[2Fe-2S] cluster</name>
        <dbReference type="ChEBI" id="CHEBI:190135"/>
    </cofactor>
    <text evidence="7">Binds 1 [2Fe-2S] cluster.</text>
</comment>
<feature type="binding site" evidence="7">
    <location>
        <position position="125"/>
    </location>
    <ligand>
        <name>[2Fe-2S] cluster</name>
        <dbReference type="ChEBI" id="CHEBI:190135"/>
    </ligand>
</feature>
<dbReference type="PANTHER" id="PTHR43342">
    <property type="entry name" value="NADH-QUINONE OXIDOREDUCTASE, E SUBUNIT"/>
    <property type="match status" value="1"/>
</dbReference>
<dbReference type="EMBL" id="QGKU01000047">
    <property type="protein sequence ID" value="PWR01919.1"/>
    <property type="molecule type" value="Genomic_DNA"/>
</dbReference>
<dbReference type="InterPro" id="IPR041921">
    <property type="entry name" value="NuoE_N"/>
</dbReference>
<dbReference type="Gene3D" id="1.10.10.1590">
    <property type="entry name" value="NADH-quinone oxidoreductase subunit E"/>
    <property type="match status" value="1"/>
</dbReference>
<evidence type="ECO:0000256" key="2">
    <source>
        <dbReference type="ARBA" id="ARBA00022714"/>
    </source>
</evidence>
<evidence type="ECO:0000256" key="5">
    <source>
        <dbReference type="ARBA" id="ARBA00023014"/>
    </source>
</evidence>
<comment type="caution">
    <text evidence="8">The sequence shown here is derived from an EMBL/GenBank/DDBJ whole genome shotgun (WGS) entry which is preliminary data.</text>
</comment>
<comment type="cofactor">
    <cofactor evidence="6">
        <name>[2Fe-2S] cluster</name>
        <dbReference type="ChEBI" id="CHEBI:190135"/>
    </cofactor>
</comment>
<dbReference type="AlphaFoldDB" id="A0A2V2LHP2"/>
<dbReference type="PIRSF" id="PIRSF000216">
    <property type="entry name" value="NADH_DH_24kDa"/>
    <property type="match status" value="1"/>
</dbReference>
<reference evidence="8 9" key="1">
    <citation type="submission" date="2018-05" db="EMBL/GenBank/DDBJ databases">
        <title>Rhodobacteraceae gen. nov., sp. nov. isolated from sea water.</title>
        <authorList>
            <person name="Ren Y."/>
        </authorList>
    </citation>
    <scope>NUCLEOTIDE SEQUENCE [LARGE SCALE GENOMIC DNA]</scope>
    <source>
        <strain evidence="8 9">TG-679</strain>
    </source>
</reference>
<keyword evidence="9" id="KW-1185">Reference proteome</keyword>
<dbReference type="Gene3D" id="3.40.30.10">
    <property type="entry name" value="Glutaredoxin"/>
    <property type="match status" value="1"/>
</dbReference>
<dbReference type="InterPro" id="IPR002023">
    <property type="entry name" value="NuoE-like"/>
</dbReference>
<feature type="binding site" evidence="7">
    <location>
        <position position="85"/>
    </location>
    <ligand>
        <name>[2Fe-2S] cluster</name>
        <dbReference type="ChEBI" id="CHEBI:190135"/>
    </ligand>
</feature>
<keyword evidence="3 7" id="KW-0479">Metal-binding</keyword>
<dbReference type="InterPro" id="IPR036249">
    <property type="entry name" value="Thioredoxin-like_sf"/>
</dbReference>
<dbReference type="PANTHER" id="PTHR43342:SF1">
    <property type="entry name" value="BIFURCATING [FEFE] HYDROGENASE GAMMA SUBUNIT"/>
    <property type="match status" value="1"/>
</dbReference>
<dbReference type="GO" id="GO:0051537">
    <property type="term" value="F:2 iron, 2 sulfur cluster binding"/>
    <property type="evidence" value="ECO:0007669"/>
    <property type="project" value="UniProtKB-KW"/>
</dbReference>
<keyword evidence="4 7" id="KW-0408">Iron</keyword>
<evidence type="ECO:0000313" key="9">
    <source>
        <dbReference type="Proteomes" id="UP000245680"/>
    </source>
</evidence>
<feature type="binding site" evidence="7">
    <location>
        <position position="80"/>
    </location>
    <ligand>
        <name>[2Fe-2S] cluster</name>
        <dbReference type="ChEBI" id="CHEBI:190135"/>
    </ligand>
</feature>
<evidence type="ECO:0000313" key="8">
    <source>
        <dbReference type="EMBL" id="PWR01919.1"/>
    </source>
</evidence>
<dbReference type="GO" id="GO:0016491">
    <property type="term" value="F:oxidoreductase activity"/>
    <property type="evidence" value="ECO:0007669"/>
    <property type="project" value="InterPro"/>
</dbReference>
<organism evidence="8 9">
    <name type="scientific">Meridianimarinicoccus roseus</name>
    <dbReference type="NCBI Taxonomy" id="2072018"/>
    <lineage>
        <taxon>Bacteria</taxon>
        <taxon>Pseudomonadati</taxon>
        <taxon>Pseudomonadota</taxon>
        <taxon>Alphaproteobacteria</taxon>
        <taxon>Rhodobacterales</taxon>
        <taxon>Paracoccaceae</taxon>
        <taxon>Meridianimarinicoccus</taxon>
    </lineage>
</organism>
<protein>
    <submittedName>
        <fullName evidence="8">Formate dehydrogenase subunit gamma</fullName>
    </submittedName>
</protein>
<evidence type="ECO:0000256" key="3">
    <source>
        <dbReference type="ARBA" id="ARBA00022723"/>
    </source>
</evidence>
<dbReference type="Proteomes" id="UP000245680">
    <property type="component" value="Unassembled WGS sequence"/>
</dbReference>
<feature type="binding site" evidence="7">
    <location>
        <position position="121"/>
    </location>
    <ligand>
        <name>[2Fe-2S] cluster</name>
        <dbReference type="ChEBI" id="CHEBI:190135"/>
    </ligand>
</feature>
<dbReference type="NCBIfam" id="NF004638">
    <property type="entry name" value="PRK05988.1"/>
    <property type="match status" value="1"/>
</dbReference>
<gene>
    <name evidence="8" type="ORF">DKT77_14420</name>
</gene>
<dbReference type="OrthoDB" id="9807941at2"/>
<keyword evidence="5 7" id="KW-0411">Iron-sulfur</keyword>
<comment type="similarity">
    <text evidence="1">Belongs to the complex I 24 kDa subunit family.</text>
</comment>
<evidence type="ECO:0000256" key="4">
    <source>
        <dbReference type="ARBA" id="ARBA00023004"/>
    </source>
</evidence>